<dbReference type="Pfam" id="PF01408">
    <property type="entry name" value="GFO_IDH_MocA"/>
    <property type="match status" value="1"/>
</dbReference>
<keyword evidence="2 4" id="KW-0560">Oxidoreductase</keyword>
<dbReference type="RefSeq" id="WP_218096415.1">
    <property type="nucleotide sequence ID" value="NZ_CAJVCE010000001.1"/>
</dbReference>
<dbReference type="Proteomes" id="UP000730618">
    <property type="component" value="Unassembled WGS sequence"/>
</dbReference>
<evidence type="ECO:0000313" key="5">
    <source>
        <dbReference type="Proteomes" id="UP000730618"/>
    </source>
</evidence>
<comment type="caution">
    <text evidence="4">The sequence shown here is derived from an EMBL/GenBank/DDBJ whole genome shotgun (WGS) entry which is preliminary data.</text>
</comment>
<dbReference type="EMBL" id="CAJVCE010000001">
    <property type="protein sequence ID" value="CAG7613749.1"/>
    <property type="molecule type" value="Genomic_DNA"/>
</dbReference>
<proteinExistence type="inferred from homology"/>
<gene>
    <name evidence="4" type="primary">apsD_1</name>
    <name evidence="4" type="ORF">PAECIP111802_00009</name>
</gene>
<name>A0ABM8VAA1_9BACL</name>
<dbReference type="PANTHER" id="PTHR43708">
    <property type="entry name" value="CONSERVED EXPRESSED OXIDOREDUCTASE (EUROFUNG)"/>
    <property type="match status" value="1"/>
</dbReference>
<protein>
    <submittedName>
        <fullName evidence="4">D-apiose dehydrogenase</fullName>
        <ecNumber evidence="4">1.1.1.-</ecNumber>
    </submittedName>
</protein>
<feature type="domain" description="Gfo/Idh/MocA-like oxidoreductase N-terminal" evidence="3">
    <location>
        <begin position="26"/>
        <end position="142"/>
    </location>
</feature>
<evidence type="ECO:0000256" key="2">
    <source>
        <dbReference type="ARBA" id="ARBA00023002"/>
    </source>
</evidence>
<dbReference type="InterPro" id="IPR051317">
    <property type="entry name" value="Gfo/Idh/MocA_oxidoreduct"/>
</dbReference>
<organism evidence="4 5">
    <name type="scientific">Paenibacillus allorhizosphaerae</name>
    <dbReference type="NCBI Taxonomy" id="2849866"/>
    <lineage>
        <taxon>Bacteria</taxon>
        <taxon>Bacillati</taxon>
        <taxon>Bacillota</taxon>
        <taxon>Bacilli</taxon>
        <taxon>Bacillales</taxon>
        <taxon>Paenibacillaceae</taxon>
        <taxon>Paenibacillus</taxon>
    </lineage>
</organism>
<evidence type="ECO:0000259" key="3">
    <source>
        <dbReference type="Pfam" id="PF01408"/>
    </source>
</evidence>
<dbReference type="EC" id="1.1.1.-" evidence="4"/>
<dbReference type="PROSITE" id="PS51257">
    <property type="entry name" value="PROKAR_LIPOPROTEIN"/>
    <property type="match status" value="1"/>
</dbReference>
<reference evidence="4 5" key="1">
    <citation type="submission" date="2021-06" db="EMBL/GenBank/DDBJ databases">
        <authorList>
            <person name="Criscuolo A."/>
        </authorList>
    </citation>
    <scope>NUCLEOTIDE SEQUENCE [LARGE SCALE GENOMIC DNA]</scope>
    <source>
        <strain evidence="5">CIP 111802</strain>
    </source>
</reference>
<evidence type="ECO:0000313" key="4">
    <source>
        <dbReference type="EMBL" id="CAG7613749.1"/>
    </source>
</evidence>
<sequence length="368" mass="40946">MTEIRLEVKDYHPLYSNSMDSGPYGIGLIGCGGIAVGRHLPAYRKAGYNVVACCDIREDAARSTAEKFGIPFWTTNIRELLEQDRVAIIDMALHPQHRMEVLIEIAKRPRPVLTQKPLHFDLGEAERLAEFADQSGIVMGVNQQARWAPSHRALRILLDRGVIGQLYSIQNVKRTFQDQPGKWWTKMENCNIVDNGVHYLDICRYFAASPAAGGKEWTRLHCTTAEVPGQHAVSPMIYSMNIEFGEAGGRASLMANLHFNNIARAVRSHSYTWSLDGTEGSMWASHDKVWIARVKEPSTIHEIALEGSWFPDAFIGPMGDLMNAIALSQPPSVTPLDNLNTVAMTSAAVISSQEGRVVERTELLKSIH</sequence>
<evidence type="ECO:0000256" key="1">
    <source>
        <dbReference type="ARBA" id="ARBA00010928"/>
    </source>
</evidence>
<comment type="similarity">
    <text evidence="1">Belongs to the Gfo/Idh/MocA family.</text>
</comment>
<accession>A0ABM8VAA1</accession>
<dbReference type="PANTHER" id="PTHR43708:SF5">
    <property type="entry name" value="CONSERVED EXPRESSED OXIDOREDUCTASE (EUROFUNG)-RELATED"/>
    <property type="match status" value="1"/>
</dbReference>
<dbReference type="GO" id="GO:0016491">
    <property type="term" value="F:oxidoreductase activity"/>
    <property type="evidence" value="ECO:0007669"/>
    <property type="project" value="UniProtKB-KW"/>
</dbReference>
<keyword evidence="5" id="KW-1185">Reference proteome</keyword>
<dbReference type="InterPro" id="IPR000683">
    <property type="entry name" value="Gfo/Idh/MocA-like_OxRdtase_N"/>
</dbReference>